<protein>
    <submittedName>
        <fullName evidence="1">Uncharacterized protein</fullName>
    </submittedName>
</protein>
<name>A0ACC3BZT5_PYRYE</name>
<dbReference type="Proteomes" id="UP000798662">
    <property type="component" value="Chromosome 2"/>
</dbReference>
<evidence type="ECO:0000313" key="2">
    <source>
        <dbReference type="Proteomes" id="UP000798662"/>
    </source>
</evidence>
<sequence>MYPCPAGAATEDAMEVRFWSTAAPDVARFERFFDTGEDELAAYVRRAVAIDTGAAGRACPAGRLAVDALATGDPIVFWGVVLHHRRLFPLLADASGDSTWRGSLWDAVEATTAAAAAAGLDWAAVRAGLTPENHAGVAEAGFLKAVRLVLGAAADVPNPSGGMRSVRLDVAESMKVTRIGKLVAHMQGGHELRNVYPEEAAAAFNAEVDRLYPEAAGAAASSAGGLSMGLMSQHATCADCGVKEPTPAAYKRCGGCRRVVYCGVACQRSHWTAHKPRCGSRRGRHPDPAAVRAVVFPGDPDLKPYEVWIPGAGGVGDSFGAQAAYLGRALLGGATADGSDVCMERVRRGDPAAMASAYVAHAHFGVFFCIELGAVRGPAAGPHALGAVFAEDTDPALLQSLVREL</sequence>
<organism evidence="1 2">
    <name type="scientific">Pyropia yezoensis</name>
    <name type="common">Susabi-nori</name>
    <name type="synonym">Porphyra yezoensis</name>
    <dbReference type="NCBI Taxonomy" id="2788"/>
    <lineage>
        <taxon>Eukaryota</taxon>
        <taxon>Rhodophyta</taxon>
        <taxon>Bangiophyceae</taxon>
        <taxon>Bangiales</taxon>
        <taxon>Bangiaceae</taxon>
        <taxon>Pyropia</taxon>
    </lineage>
</organism>
<proteinExistence type="predicted"/>
<gene>
    <name evidence="1" type="ORF">I4F81_005926</name>
</gene>
<keyword evidence="2" id="KW-1185">Reference proteome</keyword>
<evidence type="ECO:0000313" key="1">
    <source>
        <dbReference type="EMBL" id="KAK1863369.1"/>
    </source>
</evidence>
<reference evidence="1" key="1">
    <citation type="submission" date="2019-11" db="EMBL/GenBank/DDBJ databases">
        <title>Nori genome reveals adaptations in red seaweeds to the harsh intertidal environment.</title>
        <authorList>
            <person name="Wang D."/>
            <person name="Mao Y."/>
        </authorList>
    </citation>
    <scope>NUCLEOTIDE SEQUENCE</scope>
    <source>
        <tissue evidence="1">Gametophyte</tissue>
    </source>
</reference>
<comment type="caution">
    <text evidence="1">The sequence shown here is derived from an EMBL/GenBank/DDBJ whole genome shotgun (WGS) entry which is preliminary data.</text>
</comment>
<accession>A0ACC3BZT5</accession>
<dbReference type="EMBL" id="CM020619">
    <property type="protein sequence ID" value="KAK1863369.1"/>
    <property type="molecule type" value="Genomic_DNA"/>
</dbReference>